<sequence length="93" mass="10166">MRGHDKALGHMIRAYDAHKVMSRCPPAASLGPELTAQHQPQRIQYYGMPACPPPPPLLSILHQVWGSRPSSGDIEETKDMRSGAPGRRQGRAG</sequence>
<keyword evidence="3" id="KW-1185">Reference proteome</keyword>
<evidence type="ECO:0000256" key="1">
    <source>
        <dbReference type="SAM" id="MobiDB-lite"/>
    </source>
</evidence>
<dbReference type="EMBL" id="SRLO01013462">
    <property type="protein sequence ID" value="TNN25088.1"/>
    <property type="molecule type" value="Genomic_DNA"/>
</dbReference>
<proteinExistence type="predicted"/>
<evidence type="ECO:0000313" key="2">
    <source>
        <dbReference type="EMBL" id="TNN25088.1"/>
    </source>
</evidence>
<comment type="caution">
    <text evidence="2">The sequence shown here is derived from an EMBL/GenBank/DDBJ whole genome shotgun (WGS) entry which is preliminary data.</text>
</comment>
<feature type="region of interest" description="Disordered" evidence="1">
    <location>
        <begin position="67"/>
        <end position="93"/>
    </location>
</feature>
<evidence type="ECO:0000313" key="3">
    <source>
        <dbReference type="Proteomes" id="UP000314294"/>
    </source>
</evidence>
<dbReference type="Proteomes" id="UP000314294">
    <property type="component" value="Unassembled WGS sequence"/>
</dbReference>
<dbReference type="AlphaFoldDB" id="A0A4Z2E8F5"/>
<gene>
    <name evidence="2" type="ORF">EYF80_064785</name>
</gene>
<accession>A0A4Z2E8F5</accession>
<organism evidence="2 3">
    <name type="scientific">Liparis tanakae</name>
    <name type="common">Tanaka's snailfish</name>
    <dbReference type="NCBI Taxonomy" id="230148"/>
    <lineage>
        <taxon>Eukaryota</taxon>
        <taxon>Metazoa</taxon>
        <taxon>Chordata</taxon>
        <taxon>Craniata</taxon>
        <taxon>Vertebrata</taxon>
        <taxon>Euteleostomi</taxon>
        <taxon>Actinopterygii</taxon>
        <taxon>Neopterygii</taxon>
        <taxon>Teleostei</taxon>
        <taxon>Neoteleostei</taxon>
        <taxon>Acanthomorphata</taxon>
        <taxon>Eupercaria</taxon>
        <taxon>Perciformes</taxon>
        <taxon>Cottioidei</taxon>
        <taxon>Cottales</taxon>
        <taxon>Liparidae</taxon>
        <taxon>Liparis</taxon>
    </lineage>
</organism>
<name>A0A4Z2E8F5_9TELE</name>
<protein>
    <submittedName>
        <fullName evidence="2">Uncharacterized protein</fullName>
    </submittedName>
</protein>
<reference evidence="2 3" key="1">
    <citation type="submission" date="2019-03" db="EMBL/GenBank/DDBJ databases">
        <title>First draft genome of Liparis tanakae, snailfish: a comprehensive survey of snailfish specific genes.</title>
        <authorList>
            <person name="Kim W."/>
            <person name="Song I."/>
            <person name="Jeong J.-H."/>
            <person name="Kim D."/>
            <person name="Kim S."/>
            <person name="Ryu S."/>
            <person name="Song J.Y."/>
            <person name="Lee S.K."/>
        </authorList>
    </citation>
    <scope>NUCLEOTIDE SEQUENCE [LARGE SCALE GENOMIC DNA]</scope>
    <source>
        <tissue evidence="2">Muscle</tissue>
    </source>
</reference>